<evidence type="ECO:0000256" key="4">
    <source>
        <dbReference type="PROSITE-ProRule" id="PRU00433"/>
    </source>
</evidence>
<evidence type="ECO:0000256" key="1">
    <source>
        <dbReference type="ARBA" id="ARBA00022617"/>
    </source>
</evidence>
<keyword evidence="7" id="KW-1185">Reference proteome</keyword>
<dbReference type="Gene3D" id="1.10.760.10">
    <property type="entry name" value="Cytochrome c-like domain"/>
    <property type="match status" value="2"/>
</dbReference>
<dbReference type="EMBL" id="FNEK01000029">
    <property type="protein sequence ID" value="SDK02678.1"/>
    <property type="molecule type" value="Genomic_DNA"/>
</dbReference>
<keyword evidence="1 4" id="KW-0349">Heme</keyword>
<evidence type="ECO:0000256" key="3">
    <source>
        <dbReference type="ARBA" id="ARBA00023004"/>
    </source>
</evidence>
<accession>A0A1G8YIQ1</accession>
<dbReference type="GO" id="GO:0020037">
    <property type="term" value="F:heme binding"/>
    <property type="evidence" value="ECO:0007669"/>
    <property type="project" value="InterPro"/>
</dbReference>
<reference evidence="6 7" key="1">
    <citation type="submission" date="2016-10" db="EMBL/GenBank/DDBJ databases">
        <authorList>
            <person name="de Groot N.N."/>
        </authorList>
    </citation>
    <scope>NUCLEOTIDE SEQUENCE [LARGE SCALE GENOMIC DNA]</scope>
    <source>
        <strain evidence="6 7">DSM 25294</strain>
    </source>
</reference>
<evidence type="ECO:0000313" key="7">
    <source>
        <dbReference type="Proteomes" id="UP000199382"/>
    </source>
</evidence>
<dbReference type="PANTHER" id="PTHR35008:SF8">
    <property type="entry name" value="ALCOHOL DEHYDROGENASE CYTOCHROME C SUBUNIT"/>
    <property type="match status" value="1"/>
</dbReference>
<dbReference type="AlphaFoldDB" id="A0A1G8YIQ1"/>
<dbReference type="GO" id="GO:0009055">
    <property type="term" value="F:electron transfer activity"/>
    <property type="evidence" value="ECO:0007669"/>
    <property type="project" value="InterPro"/>
</dbReference>
<dbReference type="Pfam" id="PF00034">
    <property type="entry name" value="Cytochrom_C"/>
    <property type="match status" value="1"/>
</dbReference>
<organism evidence="6 7">
    <name type="scientific">Aliiruegeria lutimaris</name>
    <dbReference type="NCBI Taxonomy" id="571298"/>
    <lineage>
        <taxon>Bacteria</taxon>
        <taxon>Pseudomonadati</taxon>
        <taxon>Pseudomonadota</taxon>
        <taxon>Alphaproteobacteria</taxon>
        <taxon>Rhodobacterales</taxon>
        <taxon>Roseobacteraceae</taxon>
        <taxon>Aliiruegeria</taxon>
    </lineage>
</organism>
<sequence>MASAFRATLVVGVLALGAGWYFTGPEHINPSEAEGFTPDLALGETLFYAGGCASCHSAPGAEGDAKLVLSGGRRFASDFGTFVAPNISPDPVAGIGDWTPVAFADALLKGTSPDGSHYYPAFPYTSYARMSVGDAISLHVFLGTLPADATLSEPHEVGFPFNIRRTLGGWKLLFAPDDWVVDGTLTEVQQRGRYLVEGPGHCAECHTPRNALGGLDTAAWLSGAPSPDGKGRIPDITPGGLDWSEADIAEYLKSGFTPEYDSVGGEMVAVVENTSHLTDADRAAIAAYLKIVPASGG</sequence>
<dbReference type="STRING" id="571298.SAMN04488026_102931"/>
<gene>
    <name evidence="6" type="ORF">SAMN04488026_102931</name>
</gene>
<dbReference type="InterPro" id="IPR009056">
    <property type="entry name" value="Cyt_c-like_dom"/>
</dbReference>
<dbReference type="Proteomes" id="UP000199382">
    <property type="component" value="Unassembled WGS sequence"/>
</dbReference>
<dbReference type="SUPFAM" id="SSF46626">
    <property type="entry name" value="Cytochrome c"/>
    <property type="match status" value="2"/>
</dbReference>
<evidence type="ECO:0000313" key="6">
    <source>
        <dbReference type="EMBL" id="SDK02678.1"/>
    </source>
</evidence>
<dbReference type="RefSeq" id="WP_093157394.1">
    <property type="nucleotide sequence ID" value="NZ_FNEK01000029.1"/>
</dbReference>
<dbReference type="PROSITE" id="PS51007">
    <property type="entry name" value="CYTC"/>
    <property type="match status" value="1"/>
</dbReference>
<dbReference type="OrthoDB" id="9811281at2"/>
<keyword evidence="3 4" id="KW-0408">Iron</keyword>
<name>A0A1G8YIQ1_9RHOB</name>
<evidence type="ECO:0000259" key="5">
    <source>
        <dbReference type="PROSITE" id="PS51007"/>
    </source>
</evidence>
<dbReference type="GO" id="GO:0046872">
    <property type="term" value="F:metal ion binding"/>
    <property type="evidence" value="ECO:0007669"/>
    <property type="project" value="UniProtKB-KW"/>
</dbReference>
<dbReference type="InterPro" id="IPR036909">
    <property type="entry name" value="Cyt_c-like_dom_sf"/>
</dbReference>
<keyword evidence="2 4" id="KW-0479">Metal-binding</keyword>
<proteinExistence type="predicted"/>
<protein>
    <submittedName>
        <fullName evidence="6">Cytochrome c, mono-and diheme variants</fullName>
    </submittedName>
</protein>
<feature type="domain" description="Cytochrome c" evidence="5">
    <location>
        <begin position="38"/>
        <end position="293"/>
    </location>
</feature>
<evidence type="ECO:0000256" key="2">
    <source>
        <dbReference type="ARBA" id="ARBA00022723"/>
    </source>
</evidence>
<dbReference type="InterPro" id="IPR051459">
    <property type="entry name" value="Cytochrome_c-type_DH"/>
</dbReference>
<dbReference type="PANTHER" id="PTHR35008">
    <property type="entry name" value="BLL4482 PROTEIN-RELATED"/>
    <property type="match status" value="1"/>
</dbReference>